<dbReference type="PROSITE" id="PS51393">
    <property type="entry name" value="LIPOXYGENASE_3"/>
    <property type="match status" value="1"/>
</dbReference>
<dbReference type="EMBL" id="CACVKT020009705">
    <property type="protein sequence ID" value="CAC5423022.1"/>
    <property type="molecule type" value="Genomic_DNA"/>
</dbReference>
<dbReference type="EC" id="1.13.11.34" evidence="5"/>
<reference evidence="5 6" key="1">
    <citation type="submission" date="2020-06" db="EMBL/GenBank/DDBJ databases">
        <authorList>
            <person name="Li R."/>
            <person name="Bekaert M."/>
        </authorList>
    </citation>
    <scope>NUCLEOTIDE SEQUENCE [LARGE SCALE GENOMIC DNA]</scope>
    <source>
        <strain evidence="6">wild</strain>
    </source>
</reference>
<evidence type="ECO:0000256" key="2">
    <source>
        <dbReference type="ARBA" id="ARBA00022964"/>
    </source>
</evidence>
<sequence>MFQYLLRIVTWLVWYIKYKLNRGDRKHKIKISLLRYNDNPAAANYRISVQGNSVIATFNPIQLNQEHGNGIHSFETESDFVLPFNISTLKLKGLNRDGDTHAKWFIRWIEIGEENYSRFTFNKWINPMSSFIRRNDTLLPQDESSQYCSDIRGKHLAEKRVKYGFELYRDKKGVPVKIKKMPKEEKFSFYYLLTNLVIPKVKMFISQKIITWYNWLPERWLSPDEMKKAYQMYFKTPRGFDRWPTDQHFANQRLNECNWSSIKRVGDLADITDILPDGQLDNVVNINALINEGNLFYTDIKIPNNFQIPSSVAFFEQTVDTGFRPLAIKLNVRRGTEETPVFYPTHDQNVWKLAKMWSNLADASIHLGVVHLGLTHLLMEGVAICVHRNLSIRHPVYKLLAPHFYYNLAINELARSDLLGPNAYIDKTMIIQTSGVLDLLEQRLENWRLDIDGTLPTDLQQRGIMNPDGETVKIPGFFYAEDGLQLFKAIRDYVEKYVNHYYAGVDDEDTIDRLLNDWEIQAFYTELVKPRARENGGIGIQGVPSTNGRFERTDQLIDTLTSTIFICTVMHAATNFPQYDEYGFTPNYTTILHNAPPVDTEPVNEKFLLDCLPSVNETFDIMTIFTILSQVTTKPLGNFEVQYIDDPDAVTILDEFRAELARIEQRITNRNNAIIAQNQKADSITQYPYTRLLPSNIPSSIAI</sequence>
<gene>
    <name evidence="5" type="ORF">MCOR_55032</name>
</gene>
<name>A0A6J8ETJ3_MYTCO</name>
<accession>A0A6J8ETJ3</accession>
<dbReference type="GO" id="GO:0046872">
    <property type="term" value="F:metal ion binding"/>
    <property type="evidence" value="ECO:0007669"/>
    <property type="project" value="UniProtKB-KW"/>
</dbReference>
<dbReference type="GO" id="GO:0034440">
    <property type="term" value="P:lipid oxidation"/>
    <property type="evidence" value="ECO:0007669"/>
    <property type="project" value="InterPro"/>
</dbReference>
<keyword evidence="3 5" id="KW-0560">Oxidoreductase</keyword>
<dbReference type="Gene3D" id="3.10.450.60">
    <property type="match status" value="1"/>
</dbReference>
<evidence type="ECO:0000256" key="3">
    <source>
        <dbReference type="ARBA" id="ARBA00023002"/>
    </source>
</evidence>
<dbReference type="AlphaFoldDB" id="A0A6J8ETJ3"/>
<dbReference type="OrthoDB" id="407298at2759"/>
<keyword evidence="2" id="KW-0223">Dioxygenase</keyword>
<proteinExistence type="predicted"/>
<keyword evidence="1" id="KW-0479">Metal-binding</keyword>
<dbReference type="Pfam" id="PF00305">
    <property type="entry name" value="Lipoxygenase"/>
    <property type="match status" value="1"/>
</dbReference>
<evidence type="ECO:0000313" key="5">
    <source>
        <dbReference type="EMBL" id="CAC5423022.1"/>
    </source>
</evidence>
<evidence type="ECO:0000259" key="4">
    <source>
        <dbReference type="PROSITE" id="PS51393"/>
    </source>
</evidence>
<feature type="domain" description="Lipoxygenase" evidence="4">
    <location>
        <begin position="137"/>
        <end position="703"/>
    </location>
</feature>
<organism evidence="5 6">
    <name type="scientific">Mytilus coruscus</name>
    <name type="common">Sea mussel</name>
    <dbReference type="NCBI Taxonomy" id="42192"/>
    <lineage>
        <taxon>Eukaryota</taxon>
        <taxon>Metazoa</taxon>
        <taxon>Spiralia</taxon>
        <taxon>Lophotrochozoa</taxon>
        <taxon>Mollusca</taxon>
        <taxon>Bivalvia</taxon>
        <taxon>Autobranchia</taxon>
        <taxon>Pteriomorphia</taxon>
        <taxon>Mytilida</taxon>
        <taxon>Mytiloidea</taxon>
        <taxon>Mytilidae</taxon>
        <taxon>Mytilinae</taxon>
        <taxon>Mytilus</taxon>
    </lineage>
</organism>
<dbReference type="SUPFAM" id="SSF48484">
    <property type="entry name" value="Lipoxigenase"/>
    <property type="match status" value="1"/>
</dbReference>
<protein>
    <submittedName>
        <fullName evidence="5">ALOX5</fullName>
        <ecNumber evidence="5">1.13.11.34</ecNumber>
    </submittedName>
</protein>
<evidence type="ECO:0000256" key="1">
    <source>
        <dbReference type="ARBA" id="ARBA00022723"/>
    </source>
</evidence>
<evidence type="ECO:0000313" key="6">
    <source>
        <dbReference type="Proteomes" id="UP000507470"/>
    </source>
</evidence>
<dbReference type="InterPro" id="IPR013819">
    <property type="entry name" value="LipOase_C"/>
</dbReference>
<dbReference type="Gene3D" id="1.20.245.10">
    <property type="entry name" value="Lipoxygenase-1, Domain 5"/>
    <property type="match status" value="1"/>
</dbReference>
<dbReference type="InterPro" id="IPR036226">
    <property type="entry name" value="LipOase_C_sf"/>
</dbReference>
<keyword evidence="6" id="KW-1185">Reference proteome</keyword>
<dbReference type="InterPro" id="IPR000907">
    <property type="entry name" value="LipOase"/>
</dbReference>
<dbReference type="Proteomes" id="UP000507470">
    <property type="component" value="Unassembled WGS sequence"/>
</dbReference>
<dbReference type="PRINTS" id="PR00087">
    <property type="entry name" value="LIPOXYGENASE"/>
</dbReference>
<dbReference type="PANTHER" id="PTHR11771">
    <property type="entry name" value="LIPOXYGENASE"/>
    <property type="match status" value="1"/>
</dbReference>
<dbReference type="GO" id="GO:0004051">
    <property type="term" value="F:arachidonate 5-lipoxygenase activity"/>
    <property type="evidence" value="ECO:0007669"/>
    <property type="project" value="UniProtKB-EC"/>
</dbReference>